<evidence type="ECO:0000313" key="3">
    <source>
        <dbReference type="EMBL" id="CEL66218.1"/>
    </source>
</evidence>
<reference evidence="2" key="1">
    <citation type="submission" date="2011-02" db="EMBL/GenBank/DDBJ databases">
        <authorList>
            <person name="Aslett M."/>
        </authorList>
    </citation>
    <scope>NUCLEOTIDE SEQUENCE</scope>
    <source>
        <strain evidence="2">Liverpool</strain>
    </source>
</reference>
<dbReference type="InParanoid" id="F0VEV6"/>
<dbReference type="GeneID" id="13444094"/>
<keyword evidence="1" id="KW-0472">Membrane</keyword>
<feature type="transmembrane region" description="Helical" evidence="1">
    <location>
        <begin position="178"/>
        <end position="196"/>
    </location>
</feature>
<evidence type="ECO:0000313" key="2">
    <source>
        <dbReference type="EMBL" id="CBZ52250.1"/>
    </source>
</evidence>
<feature type="transmembrane region" description="Helical" evidence="1">
    <location>
        <begin position="15"/>
        <end position="37"/>
    </location>
</feature>
<dbReference type="VEuPathDB" id="ToxoDB:NCLIV_020370"/>
<dbReference type="OrthoDB" id="330320at2759"/>
<keyword evidence="4" id="KW-1185">Reference proteome</keyword>
<feature type="transmembrane region" description="Helical" evidence="1">
    <location>
        <begin position="297"/>
        <end position="320"/>
    </location>
</feature>
<organism evidence="2 4">
    <name type="scientific">Neospora caninum (strain Liverpool)</name>
    <dbReference type="NCBI Taxonomy" id="572307"/>
    <lineage>
        <taxon>Eukaryota</taxon>
        <taxon>Sar</taxon>
        <taxon>Alveolata</taxon>
        <taxon>Apicomplexa</taxon>
        <taxon>Conoidasida</taxon>
        <taxon>Coccidia</taxon>
        <taxon>Eucoccidiorida</taxon>
        <taxon>Eimeriorina</taxon>
        <taxon>Sarcocystidae</taxon>
        <taxon>Neospora</taxon>
    </lineage>
</organism>
<keyword evidence="1" id="KW-1133">Transmembrane helix</keyword>
<gene>
    <name evidence="3" type="ORF">BN1204_020370</name>
    <name evidence="2" type="ORF">NCLIV_020370</name>
</gene>
<dbReference type="OMA" id="APCRDYR"/>
<dbReference type="Proteomes" id="UP000007494">
    <property type="component" value="Chromosome VIIa"/>
</dbReference>
<sequence length="331" mass="35077">MGLCGKRFGYESPAVGTWCIALSLQLVTGIIMLLIGYDKDIHDILEASSLTTNAYSVFEYMGLIHVALAILIAAVVALGLFVSPCFLCPLCIINIIESLYCVVSAATAGAYLQPYVSYVKHSELSYEGESTWSLADTYFARTNSGYILAAAVLALATLAAFSRANGMSNDTPIPEAQMYVPCVTLIIISGAIFIIGGGGEGYTVALGTIWFLLAIAVAIILNITHCCLSPKVCNVLVGAAFGCVAVVAIVSCIVATSTYHTVVKQVGMVGFPQYFTPPTEDIMNDYKIFTIMGTGKWLIVEACTSLACGVLAIFSTVYALRSVFSCCGKGE</sequence>
<feature type="transmembrane region" description="Helical" evidence="1">
    <location>
        <begin position="90"/>
        <end position="112"/>
    </location>
</feature>
<reference evidence="2" key="2">
    <citation type="submission" date="2011-03" db="EMBL/GenBank/DDBJ databases">
        <title>Comparative genomics and transcriptomics of Neospora caninum and Toxoplasma gondii.</title>
        <authorList>
            <person name="Reid A.J."/>
            <person name="Sohal A."/>
            <person name="Harris D."/>
            <person name="Quail M."/>
            <person name="Sanders M."/>
            <person name="Berriman M."/>
            <person name="Wastling J.M."/>
            <person name="Pain A."/>
        </authorList>
    </citation>
    <scope>NUCLEOTIDE SEQUENCE</scope>
    <source>
        <strain evidence="2">Liverpool</strain>
    </source>
</reference>
<dbReference type="EMBL" id="LN714481">
    <property type="protein sequence ID" value="CEL66218.1"/>
    <property type="molecule type" value="Genomic_DNA"/>
</dbReference>
<name>F0VEV6_NEOCL</name>
<evidence type="ECO:0008006" key="5">
    <source>
        <dbReference type="Google" id="ProtNLM"/>
    </source>
</evidence>
<dbReference type="AlphaFoldDB" id="F0VEV6"/>
<feature type="transmembrane region" description="Helical" evidence="1">
    <location>
        <begin position="57"/>
        <end position="83"/>
    </location>
</feature>
<feature type="transmembrane region" description="Helical" evidence="1">
    <location>
        <begin position="235"/>
        <end position="259"/>
    </location>
</feature>
<evidence type="ECO:0000256" key="1">
    <source>
        <dbReference type="SAM" id="Phobius"/>
    </source>
</evidence>
<feature type="transmembrane region" description="Helical" evidence="1">
    <location>
        <begin position="202"/>
        <end position="223"/>
    </location>
</feature>
<proteinExistence type="predicted"/>
<dbReference type="eggNOG" id="ENOG502SW85">
    <property type="taxonomic scope" value="Eukaryota"/>
</dbReference>
<accession>F0VEV6</accession>
<dbReference type="RefSeq" id="XP_003882282.1">
    <property type="nucleotide sequence ID" value="XM_003882233.1"/>
</dbReference>
<feature type="transmembrane region" description="Helical" evidence="1">
    <location>
        <begin position="146"/>
        <end position="166"/>
    </location>
</feature>
<protein>
    <recommendedName>
        <fullName evidence="5">Transmembrane protein</fullName>
    </recommendedName>
</protein>
<dbReference type="EMBL" id="FR823388">
    <property type="protein sequence ID" value="CBZ52250.1"/>
    <property type="molecule type" value="Genomic_DNA"/>
</dbReference>
<keyword evidence="1" id="KW-0812">Transmembrane</keyword>
<reference evidence="3" key="4">
    <citation type="journal article" date="2015" name="PLoS ONE">
        <title>Comprehensive Evaluation of Toxoplasma gondii VEG and Neospora caninum LIV Genomes with Tachyzoite Stage Transcriptome and Proteome Defines Novel Transcript Features.</title>
        <authorList>
            <person name="Ramaprasad A."/>
            <person name="Mourier T."/>
            <person name="Naeem R."/>
            <person name="Malas T.B."/>
            <person name="Moussa E."/>
            <person name="Panigrahi A."/>
            <person name="Vermont S.J."/>
            <person name="Otto T.D."/>
            <person name="Wastling J."/>
            <person name="Pain A."/>
        </authorList>
    </citation>
    <scope>NUCLEOTIDE SEQUENCE</scope>
    <source>
        <strain evidence="3">Liverpool</strain>
    </source>
</reference>
<evidence type="ECO:0000313" key="4">
    <source>
        <dbReference type="Proteomes" id="UP000007494"/>
    </source>
</evidence>
<reference evidence="4" key="3">
    <citation type="journal article" date="2012" name="PLoS Pathog.">
        <title>Comparative genomics of the apicomplexan parasites Toxoplasma gondii and Neospora caninum: Coccidia differing in host range and transmission strategy.</title>
        <authorList>
            <person name="Reid A.J."/>
            <person name="Vermont S.J."/>
            <person name="Cotton J.A."/>
            <person name="Harris D."/>
            <person name="Hill-Cawthorne G.A."/>
            <person name="Konen-Waisman S."/>
            <person name="Latham S.M."/>
            <person name="Mourier T."/>
            <person name="Norton R."/>
            <person name="Quail M.A."/>
            <person name="Sanders M."/>
            <person name="Shanmugam D."/>
            <person name="Sohal A."/>
            <person name="Wasmuth J.D."/>
            <person name="Brunk B."/>
            <person name="Grigg M.E."/>
            <person name="Howard J.C."/>
            <person name="Parkinson J."/>
            <person name="Roos D.S."/>
            <person name="Trees A.J."/>
            <person name="Berriman M."/>
            <person name="Pain A."/>
            <person name="Wastling J.M."/>
        </authorList>
    </citation>
    <scope>NUCLEOTIDE SEQUENCE [LARGE SCALE GENOMIC DNA]</scope>
    <source>
        <strain evidence="4">Liverpool</strain>
    </source>
</reference>